<protein>
    <submittedName>
        <fullName evidence="1">Uncharacterized protein</fullName>
    </submittedName>
</protein>
<dbReference type="Proteomes" id="UP001139344">
    <property type="component" value="Unassembled WGS sequence"/>
</dbReference>
<proteinExistence type="predicted"/>
<dbReference type="PROSITE" id="PS51257">
    <property type="entry name" value="PROKAR_LIPOPROTEIN"/>
    <property type="match status" value="1"/>
</dbReference>
<gene>
    <name evidence="1" type="ORF">LU635_04625</name>
</gene>
<accession>A0A9X1UV73</accession>
<evidence type="ECO:0000313" key="1">
    <source>
        <dbReference type="EMBL" id="MCG9970914.1"/>
    </source>
</evidence>
<evidence type="ECO:0000313" key="2">
    <source>
        <dbReference type="Proteomes" id="UP001139344"/>
    </source>
</evidence>
<dbReference type="EMBL" id="JAJSON010000013">
    <property type="protein sequence ID" value="MCG9970914.1"/>
    <property type="molecule type" value="Genomic_DNA"/>
</dbReference>
<dbReference type="RefSeq" id="WP_240096695.1">
    <property type="nucleotide sequence ID" value="NZ_JAJSON010000013.1"/>
</dbReference>
<reference evidence="1" key="1">
    <citation type="submission" date="2021-12" db="EMBL/GenBank/DDBJ databases">
        <title>Description of Gramella crocea sp. nov., a new bacterium isolated from activated sludge.</title>
        <authorList>
            <person name="Zhang X."/>
        </authorList>
    </citation>
    <scope>NUCLEOTIDE SEQUENCE</scope>
    <source>
        <strain evidence="1">YB25</strain>
    </source>
</reference>
<name>A0A9X1UV73_9FLAO</name>
<comment type="caution">
    <text evidence="1">The sequence shown here is derived from an EMBL/GenBank/DDBJ whole genome shotgun (WGS) entry which is preliminary data.</text>
</comment>
<sequence>MKNYNLQQVCIMLFLLFFLSCSREENETIQTEETVQLRFNTVILDMMNRSSQKQSISDIPNCSDDTPFFVEIILMQGDTEMLGDPTTPFRADLEPGQLFTKDIPQLKLPPGTYGLDHFAVYNEAGELLWLAPKIDGDMAAYSDSPLPMSIELMAGTKPYMDVPVLCYDNRDVNEYGYLFFELETIPLFQYCFFANYCDDNGRHYPARYAVEISIGDNILYEEEINVTGTKENGEYYADPLCVVLPDLEIYDDDEEYIDYTLTLLEWEGVYTIEEEIEISGSLSREDIEDQFEGDENVEYEHVFFNCDAGDSEPPEDLPDIEEAVFSDPTNITNPYYGPPAGHIYEYQGYEFEDGEQPDEPSEVIFIERKIETKVVMGVTTIIQRDYVMEDGVIIEDTDDWLAQDDDGNLWYFGEDSKNYDEEGNFIDNEGSWEAGVDGALPGYWLPADPVVGQFYYQEWYAGEAEDFAEVIAIDETVMTDLGTFENVLVTRDVNPFEEDVYELKYYAPGIGLILEEKYEEDELVEVVYLTGIIVID</sequence>
<dbReference type="AlphaFoldDB" id="A0A9X1UV73"/>
<keyword evidence="2" id="KW-1185">Reference proteome</keyword>
<organism evidence="1 2">
    <name type="scientific">Christiangramia crocea</name>
    <dbReference type="NCBI Taxonomy" id="2904124"/>
    <lineage>
        <taxon>Bacteria</taxon>
        <taxon>Pseudomonadati</taxon>
        <taxon>Bacteroidota</taxon>
        <taxon>Flavobacteriia</taxon>
        <taxon>Flavobacteriales</taxon>
        <taxon>Flavobacteriaceae</taxon>
        <taxon>Christiangramia</taxon>
    </lineage>
</organism>